<dbReference type="GO" id="GO:0038023">
    <property type="term" value="F:signaling receptor activity"/>
    <property type="evidence" value="ECO:0000318"/>
    <property type="project" value="GO_Central"/>
</dbReference>
<dbReference type="GO" id="GO:0009744">
    <property type="term" value="P:response to sucrose"/>
    <property type="evidence" value="ECO:0007669"/>
    <property type="project" value="UniProtKB-ARBA"/>
</dbReference>
<keyword evidence="3 7" id="KW-1133">Transmembrane helix</keyword>
<feature type="binding site" evidence="5">
    <location>
        <position position="332"/>
    </location>
    <ligand>
        <name>Zn(2+)</name>
        <dbReference type="ChEBI" id="CHEBI:29105"/>
    </ligand>
</feature>
<evidence type="ECO:0000256" key="3">
    <source>
        <dbReference type="ARBA" id="ARBA00022989"/>
    </source>
</evidence>
<evidence type="ECO:0000313" key="8">
    <source>
        <dbReference type="EMBL" id="KMZ61600.1"/>
    </source>
</evidence>
<evidence type="ECO:0000256" key="7">
    <source>
        <dbReference type="SAM" id="Phobius"/>
    </source>
</evidence>
<protein>
    <submittedName>
        <fullName evidence="8">Adiponectin receptor protein</fullName>
    </submittedName>
</protein>
<dbReference type="PANTHER" id="PTHR20855:SF100">
    <property type="entry name" value="HEPTAHELICAL TRANSMEMBRANE PROTEIN 2"/>
    <property type="match status" value="1"/>
</dbReference>
<dbReference type="Proteomes" id="UP000036987">
    <property type="component" value="Unassembled WGS sequence"/>
</dbReference>
<feature type="transmembrane region" description="Helical" evidence="7">
    <location>
        <begin position="203"/>
        <end position="225"/>
    </location>
</feature>
<dbReference type="STRING" id="29655.A0A0K9P087"/>
<evidence type="ECO:0000313" key="9">
    <source>
        <dbReference type="Proteomes" id="UP000036987"/>
    </source>
</evidence>
<feature type="binding site" evidence="5">
    <location>
        <position position="336"/>
    </location>
    <ligand>
        <name>Zn(2+)</name>
        <dbReference type="ChEBI" id="CHEBI:29105"/>
    </ligand>
</feature>
<dbReference type="GO" id="GO:0016020">
    <property type="term" value="C:membrane"/>
    <property type="evidence" value="ECO:0007669"/>
    <property type="project" value="UniProtKB-SubCell"/>
</dbReference>
<organism evidence="8 9">
    <name type="scientific">Zostera marina</name>
    <name type="common">Eelgrass</name>
    <dbReference type="NCBI Taxonomy" id="29655"/>
    <lineage>
        <taxon>Eukaryota</taxon>
        <taxon>Viridiplantae</taxon>
        <taxon>Streptophyta</taxon>
        <taxon>Embryophyta</taxon>
        <taxon>Tracheophyta</taxon>
        <taxon>Spermatophyta</taxon>
        <taxon>Magnoliopsida</taxon>
        <taxon>Liliopsida</taxon>
        <taxon>Zosteraceae</taxon>
        <taxon>Zostera</taxon>
    </lineage>
</organism>
<dbReference type="InterPro" id="IPR004254">
    <property type="entry name" value="AdipoR/HlyIII-related"/>
</dbReference>
<dbReference type="GO" id="GO:0046872">
    <property type="term" value="F:metal ion binding"/>
    <property type="evidence" value="ECO:0007669"/>
    <property type="project" value="UniProtKB-KW"/>
</dbReference>
<feature type="region of interest" description="Disordered" evidence="6">
    <location>
        <begin position="1"/>
        <end position="52"/>
    </location>
</feature>
<keyword evidence="8" id="KW-0675">Receptor</keyword>
<dbReference type="PANTHER" id="PTHR20855">
    <property type="entry name" value="ADIPOR/PROGESTIN RECEPTOR-RELATED"/>
    <property type="match status" value="1"/>
</dbReference>
<feature type="transmembrane region" description="Helical" evidence="7">
    <location>
        <begin position="262"/>
        <end position="279"/>
    </location>
</feature>
<sequence length="367" mass="42167">MSTLQRKNKNPPPPSPSTHHHRDQPNGGNRGRKEQQGEAEEEDEEEEEDDCIPAGKLRLVRYEDLPDYLQDNEFIHEHYRSEWPIRDALISVFAWHNETLNIWTHLGGFLLFLVLTVVNFFEWTEVAPEMNNYLRQENTLLKPKFLVPKQHLHSTSSALEPWIIPRWPRTVFMIGAMTCLLFSASSHLLACHSRRLNSLFWRLDYIGISLMIITSFIPPIYYAFYCNPIPLFAYISFIIFLGLSVILTLLAPVFSSPHFRPFRAFLFLSMGFSGVVPAAHAMKLNWGHEEYHVVLGLEIFMGLAYGVGAGVYVGRVPERWWPGGFDLVGHSHQIFHVFVLIGALLHFIATNILLDWRDGQACHQASS</sequence>
<feature type="transmembrane region" description="Helical" evidence="7">
    <location>
        <begin position="102"/>
        <end position="121"/>
    </location>
</feature>
<reference evidence="9" key="1">
    <citation type="journal article" date="2016" name="Nature">
        <title>The genome of the seagrass Zostera marina reveals angiosperm adaptation to the sea.</title>
        <authorList>
            <person name="Olsen J.L."/>
            <person name="Rouze P."/>
            <person name="Verhelst B."/>
            <person name="Lin Y.-C."/>
            <person name="Bayer T."/>
            <person name="Collen J."/>
            <person name="Dattolo E."/>
            <person name="De Paoli E."/>
            <person name="Dittami S."/>
            <person name="Maumus F."/>
            <person name="Michel G."/>
            <person name="Kersting A."/>
            <person name="Lauritano C."/>
            <person name="Lohaus R."/>
            <person name="Toepel M."/>
            <person name="Tonon T."/>
            <person name="Vanneste K."/>
            <person name="Amirebrahimi M."/>
            <person name="Brakel J."/>
            <person name="Bostroem C."/>
            <person name="Chovatia M."/>
            <person name="Grimwood J."/>
            <person name="Jenkins J.W."/>
            <person name="Jueterbock A."/>
            <person name="Mraz A."/>
            <person name="Stam W.T."/>
            <person name="Tice H."/>
            <person name="Bornberg-Bauer E."/>
            <person name="Green P.J."/>
            <person name="Pearson G.A."/>
            <person name="Procaccini G."/>
            <person name="Duarte C.M."/>
            <person name="Schmutz J."/>
            <person name="Reusch T.B.H."/>
            <person name="Van de Peer Y."/>
        </authorList>
    </citation>
    <scope>NUCLEOTIDE SEQUENCE [LARGE SCALE GENOMIC DNA]</scope>
    <source>
        <strain evidence="9">cv. Finnish</strain>
    </source>
</reference>
<keyword evidence="5" id="KW-0479">Metal-binding</keyword>
<keyword evidence="9" id="KW-1185">Reference proteome</keyword>
<keyword evidence="4 7" id="KW-0472">Membrane</keyword>
<feature type="compositionally biased region" description="Acidic residues" evidence="6">
    <location>
        <begin position="37"/>
        <end position="51"/>
    </location>
</feature>
<feature type="transmembrane region" description="Helical" evidence="7">
    <location>
        <begin position="171"/>
        <end position="191"/>
    </location>
</feature>
<evidence type="ECO:0000256" key="2">
    <source>
        <dbReference type="ARBA" id="ARBA00022692"/>
    </source>
</evidence>
<feature type="transmembrane region" description="Helical" evidence="7">
    <location>
        <begin position="291"/>
        <end position="313"/>
    </location>
</feature>
<accession>A0A0K9P087</accession>
<dbReference type="GO" id="GO:0009725">
    <property type="term" value="P:response to hormone"/>
    <property type="evidence" value="ECO:0000318"/>
    <property type="project" value="GO_Central"/>
</dbReference>
<dbReference type="OrthoDB" id="529367at2759"/>
<proteinExistence type="predicted"/>
<dbReference type="Pfam" id="PF03006">
    <property type="entry name" value="HlyIII"/>
    <property type="match status" value="1"/>
</dbReference>
<evidence type="ECO:0000256" key="6">
    <source>
        <dbReference type="SAM" id="MobiDB-lite"/>
    </source>
</evidence>
<evidence type="ECO:0000256" key="4">
    <source>
        <dbReference type="ARBA" id="ARBA00023136"/>
    </source>
</evidence>
<evidence type="ECO:0000256" key="1">
    <source>
        <dbReference type="ARBA" id="ARBA00004141"/>
    </source>
</evidence>
<gene>
    <name evidence="8" type="ORF">ZOSMA_50G00140</name>
</gene>
<keyword evidence="2 7" id="KW-0812">Transmembrane</keyword>
<feature type="transmembrane region" description="Helical" evidence="7">
    <location>
        <begin position="334"/>
        <end position="354"/>
    </location>
</feature>
<evidence type="ECO:0000256" key="5">
    <source>
        <dbReference type="PIRSR" id="PIRSR604254-1"/>
    </source>
</evidence>
<name>A0A0K9P087_ZOSMR</name>
<dbReference type="AlphaFoldDB" id="A0A0K9P087"/>
<comment type="caution">
    <text evidence="8">The sequence shown here is derived from an EMBL/GenBank/DDBJ whole genome shotgun (WGS) entry which is preliminary data.</text>
</comment>
<dbReference type="EMBL" id="LFYR01001452">
    <property type="protein sequence ID" value="KMZ61600.1"/>
    <property type="molecule type" value="Genomic_DNA"/>
</dbReference>
<comment type="subcellular location">
    <subcellularLocation>
        <location evidence="1">Membrane</location>
        <topology evidence="1">Multi-pass membrane protein</topology>
    </subcellularLocation>
</comment>
<feature type="binding site" evidence="5">
    <location>
        <position position="187"/>
    </location>
    <ligand>
        <name>Zn(2+)</name>
        <dbReference type="ChEBI" id="CHEBI:29105"/>
    </ligand>
</feature>
<feature type="transmembrane region" description="Helical" evidence="7">
    <location>
        <begin position="231"/>
        <end position="250"/>
    </location>
</feature>
<dbReference type="OMA" id="MLQYSGM"/>
<keyword evidence="5" id="KW-0862">Zinc</keyword>